<evidence type="ECO:0000256" key="4">
    <source>
        <dbReference type="ARBA" id="ARBA00049054"/>
    </source>
</evidence>
<reference evidence="13" key="2">
    <citation type="submission" date="2020-06" db="EMBL/GenBank/DDBJ databases">
        <authorList>
            <person name="Wang Y."/>
        </authorList>
    </citation>
    <scope>NUCLEOTIDE SEQUENCE</scope>
    <source>
        <strain evidence="13">L15a</strain>
        <strain evidence="14">L19a</strain>
    </source>
</reference>
<evidence type="ECO:0000259" key="10">
    <source>
        <dbReference type="Pfam" id="PF01977"/>
    </source>
</evidence>
<dbReference type="InterPro" id="IPR048304">
    <property type="entry name" value="UbiD_Rift_dom"/>
</dbReference>
<dbReference type="Proteomes" id="UP000535457">
    <property type="component" value="Unassembled WGS sequence"/>
</dbReference>
<comment type="pathway">
    <text evidence="2">Isoprenoid biosynthesis; isopentenyl diphosphate biosynthesis via mevalonate pathway.</text>
</comment>
<dbReference type="PANTHER" id="PTHR30108:SF21">
    <property type="entry name" value="4-HYDROXYBENZOATE DECARBOXYLASE"/>
    <property type="match status" value="1"/>
</dbReference>
<dbReference type="GO" id="GO:0005737">
    <property type="term" value="C:cytoplasm"/>
    <property type="evidence" value="ECO:0007669"/>
    <property type="project" value="TreeGrafter"/>
</dbReference>
<reference evidence="15 16" key="1">
    <citation type="journal article" date="2019" name="Environ. Microbiol.">
        <title>Genomics insights into ecotype formation of ammonia-oxidizing archaea in the deep ocean.</title>
        <authorList>
            <person name="Wang Y."/>
            <person name="Huang J.M."/>
            <person name="Cui G.J."/>
            <person name="Nunoura T."/>
            <person name="Takaki Y."/>
            <person name="Li W.L."/>
            <person name="Li J."/>
            <person name="Gao Z.M."/>
            <person name="Takai K."/>
            <person name="Zhang A.Q."/>
            <person name="Stepanauskas R."/>
        </authorList>
    </citation>
    <scope>NUCLEOTIDE SEQUENCE [LARGE SCALE GENOMIC DNA]</scope>
    <source>
        <strain evidence="13 16">L15a</strain>
        <strain evidence="14 15">L19a</strain>
    </source>
</reference>
<comment type="cofactor">
    <cofactor evidence="1">
        <name>Mn(2+)</name>
        <dbReference type="ChEBI" id="CHEBI:29035"/>
    </cofactor>
</comment>
<accession>A0A7K4MS95</accession>
<dbReference type="SUPFAM" id="SSF143968">
    <property type="entry name" value="UbiD C-terminal domain-like"/>
    <property type="match status" value="1"/>
</dbReference>
<dbReference type="InterPro" id="IPR002830">
    <property type="entry name" value="UbiD"/>
</dbReference>
<comment type="similarity">
    <text evidence="3">Belongs to the UbiD family.</text>
</comment>
<dbReference type="Proteomes" id="UP000575480">
    <property type="component" value="Unassembled WGS sequence"/>
</dbReference>
<evidence type="ECO:0000256" key="6">
    <source>
        <dbReference type="ARBA" id="ARBA00049727"/>
    </source>
</evidence>
<dbReference type="PANTHER" id="PTHR30108">
    <property type="entry name" value="3-OCTAPRENYL-4-HYDROXYBENZOATE CARBOXY-LYASE-RELATED"/>
    <property type="match status" value="1"/>
</dbReference>
<evidence type="ECO:0000256" key="2">
    <source>
        <dbReference type="ARBA" id="ARBA00005092"/>
    </source>
</evidence>
<feature type="domain" description="3-octaprenyl-4-hydroxybenzoate carboxy-lyase-like N-terminal" evidence="11">
    <location>
        <begin position="8"/>
        <end position="84"/>
    </location>
</feature>
<dbReference type="Gene3D" id="3.40.1670.10">
    <property type="entry name" value="UbiD C-terminal domain-like"/>
    <property type="match status" value="1"/>
</dbReference>
<dbReference type="Pfam" id="PF20696">
    <property type="entry name" value="UbiD_C"/>
    <property type="match status" value="1"/>
</dbReference>
<dbReference type="Pfam" id="PF01977">
    <property type="entry name" value="UbiD"/>
    <property type="match status" value="1"/>
</dbReference>
<feature type="domain" description="3-octaprenyl-4-hydroxybenzoate carboxy-lyase-like C-terminal" evidence="12">
    <location>
        <begin position="291"/>
        <end position="414"/>
    </location>
</feature>
<dbReference type="NCBIfam" id="TIGR00148">
    <property type="entry name" value="UbiD family decarboxylase"/>
    <property type="match status" value="1"/>
</dbReference>
<dbReference type="SUPFAM" id="SSF50475">
    <property type="entry name" value="FMN-binding split barrel"/>
    <property type="match status" value="1"/>
</dbReference>
<evidence type="ECO:0000256" key="5">
    <source>
        <dbReference type="ARBA" id="ARBA00049583"/>
    </source>
</evidence>
<evidence type="ECO:0000259" key="11">
    <source>
        <dbReference type="Pfam" id="PF20695"/>
    </source>
</evidence>
<organism evidence="13 16">
    <name type="scientific">Marine Group I thaumarchaeote</name>
    <dbReference type="NCBI Taxonomy" id="2511932"/>
    <lineage>
        <taxon>Archaea</taxon>
        <taxon>Nitrososphaerota</taxon>
        <taxon>Marine Group I</taxon>
    </lineage>
</organism>
<protein>
    <recommendedName>
        <fullName evidence="7">Anhydromevalonate phosphate decarboxylase</fullName>
        <ecNumber evidence="6">4.1.1.126</ecNumber>
    </recommendedName>
</protein>
<evidence type="ECO:0000313" key="15">
    <source>
        <dbReference type="Proteomes" id="UP000535457"/>
    </source>
</evidence>
<dbReference type="InterPro" id="IPR049383">
    <property type="entry name" value="UbiD-like_N"/>
</dbReference>
<evidence type="ECO:0000256" key="3">
    <source>
        <dbReference type="ARBA" id="ARBA00010021"/>
    </source>
</evidence>
<name>A0A7K4MS95_9ARCH</name>
<gene>
    <name evidence="14" type="ORF">HX853_05365</name>
    <name evidence="13" type="ORF">HX858_01045</name>
</gene>
<evidence type="ECO:0000259" key="12">
    <source>
        <dbReference type="Pfam" id="PF20696"/>
    </source>
</evidence>
<evidence type="ECO:0000313" key="13">
    <source>
        <dbReference type="EMBL" id="NWJ56349.1"/>
    </source>
</evidence>
<dbReference type="Pfam" id="PF20695">
    <property type="entry name" value="UbiD_N"/>
    <property type="match status" value="1"/>
</dbReference>
<dbReference type="GO" id="GO:0016831">
    <property type="term" value="F:carboxy-lyase activity"/>
    <property type="evidence" value="ECO:0007669"/>
    <property type="project" value="InterPro"/>
</dbReference>
<evidence type="ECO:0000256" key="7">
    <source>
        <dbReference type="ARBA" id="ARBA00049754"/>
    </source>
</evidence>
<evidence type="ECO:0000256" key="1">
    <source>
        <dbReference type="ARBA" id="ARBA00001936"/>
    </source>
</evidence>
<sequence length="443" mass="50092">MTDLRNYISQIKKSKDLKIVKTKVSTKFEIAGITAKVDDSYAVLFENIKESNFRLVANLLGTRKRFALAVGDTEDHIHKKIISAIKKAKQPKIISSGKFMENKSKNLFSLPIVTHFEKESGPFITSSIVYTKNPETGKQNSSFHRFMPIDKTHFSIRMVEGRHLHRCFVDAKEHGEDLKIAITVGVHPAISIAGAYQAEWGKDEIDIANSLLGGKLTLAKLPSTGLNVPSGAEIVMEGKILHDKTHREWMVEMLQTYDHKRSQPVFELENLYFRNNPIFHDVLSGYSEHRLLMGMPIESKLNGILKKIYSQILQVSMTNGGCNWLHVVVQIKKKSESDPKKIIKKTFDSHRSLKQVTVVDEDIDPNSAESVEYAMATRFQADKDLIILKNVRGSSLDPSSDQQKLQTAKMGIDATRSLSKRPDGFKIAKIPKINKIKLEKYFK</sequence>
<dbReference type="InterPro" id="IPR049381">
    <property type="entry name" value="UbiD-like_C"/>
</dbReference>
<comment type="catalytic activity">
    <reaction evidence="4">
        <text>(2E)-3-methyl-5-phosphooxypent-2-enoate + H(+) = isopentenyl phosphate + CO2</text>
        <dbReference type="Rhea" id="RHEA:78971"/>
        <dbReference type="ChEBI" id="CHEBI:15378"/>
        <dbReference type="ChEBI" id="CHEBI:16526"/>
        <dbReference type="ChEBI" id="CHEBI:65078"/>
        <dbReference type="ChEBI" id="CHEBI:229665"/>
        <dbReference type="EC" id="4.1.1.126"/>
    </reaction>
    <physiologicalReaction direction="left-to-right" evidence="4">
        <dbReference type="Rhea" id="RHEA:78972"/>
    </physiologicalReaction>
</comment>
<comment type="function">
    <text evidence="5">Catalyzes the conversion of trans-anhydromevalonate 5-phosphate (tAHMP) into isopentenyl phosphate. Involved in the archaeal mevalonate (MVA) pathway, which provides fundamental precursors for isoprenoid biosynthesis, such as isopentenyl diphosphate (IPP) and dimethylallyl diphosphate (DMAPP).</text>
</comment>
<dbReference type="EMBL" id="JACATH010000001">
    <property type="protein sequence ID" value="NWJ56349.1"/>
    <property type="molecule type" value="Genomic_DNA"/>
</dbReference>
<evidence type="ECO:0000256" key="9">
    <source>
        <dbReference type="SAM" id="MobiDB-lite"/>
    </source>
</evidence>
<dbReference type="EC" id="4.1.1.126" evidence="6"/>
<feature type="compositionally biased region" description="Polar residues" evidence="9">
    <location>
        <begin position="394"/>
        <end position="406"/>
    </location>
</feature>
<evidence type="ECO:0000313" key="14">
    <source>
        <dbReference type="EMBL" id="NWK14046.1"/>
    </source>
</evidence>
<comment type="caution">
    <text evidence="13">The sequence shown here is derived from an EMBL/GenBank/DDBJ whole genome shotgun (WGS) entry which is preliminary data.</text>
</comment>
<evidence type="ECO:0000313" key="16">
    <source>
        <dbReference type="Proteomes" id="UP000575480"/>
    </source>
</evidence>
<evidence type="ECO:0000256" key="8">
    <source>
        <dbReference type="ARBA" id="ARBA00049936"/>
    </source>
</evidence>
<feature type="region of interest" description="Disordered" evidence="9">
    <location>
        <begin position="394"/>
        <end position="414"/>
    </location>
</feature>
<dbReference type="EMBL" id="JACATG010000007">
    <property type="protein sequence ID" value="NWK14046.1"/>
    <property type="molecule type" value="Genomic_DNA"/>
</dbReference>
<feature type="domain" description="3-octaprenyl-4-hydroxybenzoate carboxy-lyase-like Rift-related" evidence="10">
    <location>
        <begin position="100"/>
        <end position="285"/>
    </location>
</feature>
<dbReference type="AlphaFoldDB" id="A0A7K4MS95"/>
<dbReference type="FunFam" id="3.40.1670.10:FF:000003">
    <property type="entry name" value="Phenolic acid decarboxylase"/>
    <property type="match status" value="1"/>
</dbReference>
<comment type="cofactor">
    <cofactor evidence="8">
        <name>prenylated FMN</name>
        <dbReference type="ChEBI" id="CHEBI:87746"/>
    </cofactor>
</comment>
<proteinExistence type="inferred from homology"/>